<dbReference type="Gene3D" id="2.60.40.1210">
    <property type="entry name" value="Cellobiose dehydrogenase, cytochrome domain"/>
    <property type="match status" value="1"/>
</dbReference>
<dbReference type="AlphaFoldDB" id="A0AA40F9L5"/>
<evidence type="ECO:0000313" key="3">
    <source>
        <dbReference type="EMBL" id="KAK0753665.1"/>
    </source>
</evidence>
<dbReference type="InterPro" id="IPR015920">
    <property type="entry name" value="Cellobiose_DH-like_cyt"/>
</dbReference>
<proteinExistence type="predicted"/>
<sequence length="221" mass="24265">MIASLWLGVLALLLRGVCAVTIRSKYNDPDTGLTFSWSYEEYILSTSYFSFRTAQAPEAQNGDNYDIVLQIVAPNSIGWLGLAFGGSMVNNPLLVAWKGPTTAQPALISSRWADGHNTPKAYPEANYTIYKQGTKSNNTHWQVTARCQGCTSWSNKGSPKYINPKGAQRIAWAFSTSKPSQPANVNSAIPYHGTPNYFNHEFSTGSNTNYVTTVQKLQVLG</sequence>
<feature type="chain" id="PRO_5041261779" description="DOMON domain-containing protein" evidence="1">
    <location>
        <begin position="20"/>
        <end position="221"/>
    </location>
</feature>
<evidence type="ECO:0000313" key="4">
    <source>
        <dbReference type="Proteomes" id="UP001172155"/>
    </source>
</evidence>
<feature type="signal peptide" evidence="1">
    <location>
        <begin position="1"/>
        <end position="19"/>
    </location>
</feature>
<gene>
    <name evidence="3" type="ORF">B0T18DRAFT_385671</name>
</gene>
<dbReference type="SUPFAM" id="SSF49344">
    <property type="entry name" value="CBD9-like"/>
    <property type="match status" value="1"/>
</dbReference>
<dbReference type="PANTHER" id="PTHR47797">
    <property type="entry name" value="DEHYDROGENASE, PUTATIVE (AFU_ORTHOLOGUE AFUA_8G05805)-RELATED"/>
    <property type="match status" value="1"/>
</dbReference>
<dbReference type="InterPro" id="IPR005018">
    <property type="entry name" value="DOMON_domain"/>
</dbReference>
<accession>A0AA40F9L5</accession>
<name>A0AA40F9L5_9PEZI</name>
<reference evidence="3" key="1">
    <citation type="submission" date="2023-06" db="EMBL/GenBank/DDBJ databases">
        <title>Genome-scale phylogeny and comparative genomics of the fungal order Sordariales.</title>
        <authorList>
            <consortium name="Lawrence Berkeley National Laboratory"/>
            <person name="Hensen N."/>
            <person name="Bonometti L."/>
            <person name="Westerberg I."/>
            <person name="Brannstrom I.O."/>
            <person name="Guillou S."/>
            <person name="Cros-Aarteil S."/>
            <person name="Calhoun S."/>
            <person name="Haridas S."/>
            <person name="Kuo A."/>
            <person name="Mondo S."/>
            <person name="Pangilinan J."/>
            <person name="Riley R."/>
            <person name="LaButti K."/>
            <person name="Andreopoulos B."/>
            <person name="Lipzen A."/>
            <person name="Chen C."/>
            <person name="Yanf M."/>
            <person name="Daum C."/>
            <person name="Ng V."/>
            <person name="Clum A."/>
            <person name="Steindorff A."/>
            <person name="Ohm R."/>
            <person name="Martin F."/>
            <person name="Silar P."/>
            <person name="Natvig D."/>
            <person name="Lalanne C."/>
            <person name="Gautier V."/>
            <person name="Ament-velasquez S.L."/>
            <person name="Kruys A."/>
            <person name="Hutchinson M.I."/>
            <person name="Powell A.J."/>
            <person name="Barry K."/>
            <person name="Miller A.N."/>
            <person name="Grigoriev I.V."/>
            <person name="Debuchy R."/>
            <person name="Gladieux P."/>
            <person name="Thoren M.H."/>
            <person name="Johannesson H."/>
        </authorList>
    </citation>
    <scope>NUCLEOTIDE SEQUENCE</scope>
    <source>
        <strain evidence="3">SMH3187-1</strain>
    </source>
</reference>
<dbReference type="SMART" id="SM00664">
    <property type="entry name" value="DoH"/>
    <property type="match status" value="1"/>
</dbReference>
<dbReference type="CDD" id="cd09630">
    <property type="entry name" value="CDH_like_cytochrome"/>
    <property type="match status" value="1"/>
</dbReference>
<keyword evidence="4" id="KW-1185">Reference proteome</keyword>
<evidence type="ECO:0000259" key="2">
    <source>
        <dbReference type="SMART" id="SM00664"/>
    </source>
</evidence>
<evidence type="ECO:0000256" key="1">
    <source>
        <dbReference type="SAM" id="SignalP"/>
    </source>
</evidence>
<feature type="domain" description="DOMON" evidence="2">
    <location>
        <begin position="79"/>
        <end position="175"/>
    </location>
</feature>
<dbReference type="Pfam" id="PF16010">
    <property type="entry name" value="CDH-cyt"/>
    <property type="match status" value="1"/>
</dbReference>
<comment type="caution">
    <text evidence="3">The sequence shown here is derived from an EMBL/GenBank/DDBJ whole genome shotgun (WGS) entry which is preliminary data.</text>
</comment>
<keyword evidence="1" id="KW-0732">Signal</keyword>
<organism evidence="3 4">
    <name type="scientific">Schizothecium vesticola</name>
    <dbReference type="NCBI Taxonomy" id="314040"/>
    <lineage>
        <taxon>Eukaryota</taxon>
        <taxon>Fungi</taxon>
        <taxon>Dikarya</taxon>
        <taxon>Ascomycota</taxon>
        <taxon>Pezizomycotina</taxon>
        <taxon>Sordariomycetes</taxon>
        <taxon>Sordariomycetidae</taxon>
        <taxon>Sordariales</taxon>
        <taxon>Schizotheciaceae</taxon>
        <taxon>Schizothecium</taxon>
    </lineage>
</organism>
<dbReference type="EMBL" id="JAUKUD010000001">
    <property type="protein sequence ID" value="KAK0753665.1"/>
    <property type="molecule type" value="Genomic_DNA"/>
</dbReference>
<dbReference type="Proteomes" id="UP001172155">
    <property type="component" value="Unassembled WGS sequence"/>
</dbReference>
<dbReference type="PANTHER" id="PTHR47797:SF5">
    <property type="entry name" value="CELLOBIOSE DEHYDROGENASE CYTOCHROME DOMAIN-CONTAINING PROTEIN"/>
    <property type="match status" value="1"/>
</dbReference>
<protein>
    <recommendedName>
        <fullName evidence="2">DOMON domain-containing protein</fullName>
    </recommendedName>
</protein>